<dbReference type="Pfam" id="PF02687">
    <property type="entry name" value="FtsX"/>
    <property type="match status" value="2"/>
</dbReference>
<evidence type="ECO:0000313" key="8">
    <source>
        <dbReference type="EMBL" id="NKE09940.1"/>
    </source>
</evidence>
<feature type="transmembrane region" description="Helical" evidence="6">
    <location>
        <begin position="320"/>
        <end position="343"/>
    </location>
</feature>
<evidence type="ECO:0000256" key="1">
    <source>
        <dbReference type="ARBA" id="ARBA00004651"/>
    </source>
</evidence>
<comment type="caution">
    <text evidence="8">The sequence shown here is derived from an EMBL/GenBank/DDBJ whole genome shotgun (WGS) entry which is preliminary data.</text>
</comment>
<dbReference type="GO" id="GO:0005886">
    <property type="term" value="C:plasma membrane"/>
    <property type="evidence" value="ECO:0007669"/>
    <property type="project" value="UniProtKB-SubCell"/>
</dbReference>
<dbReference type="InterPro" id="IPR038766">
    <property type="entry name" value="Membrane_comp_ABC_pdt"/>
</dbReference>
<evidence type="ECO:0000259" key="7">
    <source>
        <dbReference type="Pfam" id="PF02687"/>
    </source>
</evidence>
<keyword evidence="5 6" id="KW-0472">Membrane</keyword>
<feature type="transmembrane region" description="Helical" evidence="6">
    <location>
        <begin position="695"/>
        <end position="716"/>
    </location>
</feature>
<comment type="subcellular location">
    <subcellularLocation>
        <location evidence="1">Cell membrane</location>
        <topology evidence="1">Multi-pass membrane protein</topology>
    </subcellularLocation>
</comment>
<name>A0A846TSJ1_9MICC</name>
<dbReference type="PANTHER" id="PTHR30287:SF2">
    <property type="entry name" value="BLL1001 PROTEIN"/>
    <property type="match status" value="1"/>
</dbReference>
<sequence>MATGAVVIERVSGSVDALFEQAKPPHFLQMHAGDYNVHALQDFADQHPDIEAWQIHKMVGYDGAAVSWQRPATGQSGSLSESLMDNLFVTQNPEFDLLLGQDGTAVQPGPGQVFIPVAYQKQYGLQKGDSLTVAGTDTRLRLTVAGSIRDAQMASSMSSSTRFVVSDTDFQQLASAHGGAAEIIVEYRLSDPSLIPEFQRSYETRTDLPHNGQAVTYPLIRLFNTLSDGLVAVALVGVSAVLILIALLNLRFVIRGSIQDDVRQIGAMKAMGLAPADIRGMYLAKYRVLSLLGCVLGAVLSVPAAHWLTRSVAESYAQAGLTVVTVLLPVVAVILVHLVVMTVSRVILRQINRVEVVTALMHGSTLPPRQRMRNLRAQRRAAHRTRLIHRGWGSTTMRLAWLDIRTQRRQWALLPVVFALAVVVITVPTNLLTTLTDPRFVTHMGSPQADVRADIQFGNDLDAVQSDLTAAMDQDARLDNVRTYANLRFETLGSESAGEHGANPQWETLRVEVGDYSRGTVDFLTGQAPGDGHIALSALNAEKLGVQVGDQLPVRRDGVTHQVPVSGVYQDLTSGGYTAKMQGQLSADADSYVVLADLATPAKTNDDDAATAIAQEYNQRFTAAEVRPLEGFLRQSLSYVTDAVRTTAWLALAFGLLVAALITTLFLKLRLARDAQQMGVLRAVGFSPREVRSQVIFKVLVAATPGVVIGAVAAHWSGQGVVGALLSQTGLGFSHLTFLVHPVLVWGGYPVALLTVGVGCAAVAARAVGLNPMSAQLKEQ</sequence>
<feature type="transmembrane region" description="Helical" evidence="6">
    <location>
        <begin position="229"/>
        <end position="250"/>
    </location>
</feature>
<dbReference type="Proteomes" id="UP000521379">
    <property type="component" value="Unassembled WGS sequence"/>
</dbReference>
<protein>
    <submittedName>
        <fullName evidence="8">ABC transporter permease</fullName>
    </submittedName>
</protein>
<reference evidence="8 9" key="1">
    <citation type="submission" date="2020-02" db="EMBL/GenBank/DDBJ databases">
        <authorList>
            <person name="Sun Q."/>
        </authorList>
    </citation>
    <scope>NUCLEOTIDE SEQUENCE [LARGE SCALE GENOMIC DNA]</scope>
    <source>
        <strain evidence="8 9">YIM 13062</strain>
    </source>
</reference>
<proteinExistence type="predicted"/>
<feature type="domain" description="ABC3 transporter permease C-terminal" evidence="7">
    <location>
        <begin position="650"/>
        <end position="772"/>
    </location>
</feature>
<accession>A0A846TSJ1</accession>
<dbReference type="PANTHER" id="PTHR30287">
    <property type="entry name" value="MEMBRANE COMPONENT OF PREDICTED ABC SUPERFAMILY METABOLITE UPTAKE TRANSPORTER"/>
    <property type="match status" value="1"/>
</dbReference>
<feature type="transmembrane region" description="Helical" evidence="6">
    <location>
        <begin position="288"/>
        <end position="308"/>
    </location>
</feature>
<evidence type="ECO:0000256" key="5">
    <source>
        <dbReference type="ARBA" id="ARBA00023136"/>
    </source>
</evidence>
<evidence type="ECO:0000256" key="6">
    <source>
        <dbReference type="SAM" id="Phobius"/>
    </source>
</evidence>
<evidence type="ECO:0000313" key="9">
    <source>
        <dbReference type="Proteomes" id="UP000521379"/>
    </source>
</evidence>
<feature type="transmembrane region" description="Helical" evidence="6">
    <location>
        <begin position="411"/>
        <end position="432"/>
    </location>
</feature>
<keyword evidence="3 6" id="KW-0812">Transmembrane</keyword>
<dbReference type="RefSeq" id="WP_168023495.1">
    <property type="nucleotide sequence ID" value="NZ_JAAVUN010000014.1"/>
</dbReference>
<feature type="domain" description="ABC3 transporter permease C-terminal" evidence="7">
    <location>
        <begin position="238"/>
        <end position="342"/>
    </location>
</feature>
<dbReference type="EMBL" id="JAAVUN010000014">
    <property type="protein sequence ID" value="NKE09940.1"/>
    <property type="molecule type" value="Genomic_DNA"/>
</dbReference>
<organism evidence="8 9">
    <name type="scientific">Kocuria subflava</name>
    <dbReference type="NCBI Taxonomy" id="1736139"/>
    <lineage>
        <taxon>Bacteria</taxon>
        <taxon>Bacillati</taxon>
        <taxon>Actinomycetota</taxon>
        <taxon>Actinomycetes</taxon>
        <taxon>Micrococcales</taxon>
        <taxon>Micrococcaceae</taxon>
        <taxon>Kocuria</taxon>
    </lineage>
</organism>
<evidence type="ECO:0000256" key="2">
    <source>
        <dbReference type="ARBA" id="ARBA00022475"/>
    </source>
</evidence>
<dbReference type="AlphaFoldDB" id="A0A846TSJ1"/>
<feature type="transmembrane region" description="Helical" evidence="6">
    <location>
        <begin position="648"/>
        <end position="667"/>
    </location>
</feature>
<evidence type="ECO:0000256" key="3">
    <source>
        <dbReference type="ARBA" id="ARBA00022692"/>
    </source>
</evidence>
<keyword evidence="2" id="KW-1003">Cell membrane</keyword>
<keyword evidence="4 6" id="KW-1133">Transmembrane helix</keyword>
<evidence type="ECO:0000256" key="4">
    <source>
        <dbReference type="ARBA" id="ARBA00022989"/>
    </source>
</evidence>
<dbReference type="InterPro" id="IPR003838">
    <property type="entry name" value="ABC3_permease_C"/>
</dbReference>
<gene>
    <name evidence="8" type="ORF">GTW58_08340</name>
</gene>
<feature type="transmembrane region" description="Helical" evidence="6">
    <location>
        <begin position="743"/>
        <end position="768"/>
    </location>
</feature>
<keyword evidence="9" id="KW-1185">Reference proteome</keyword>